<dbReference type="EC" id="2.6.1.22" evidence="5"/>
<dbReference type="PANTHER" id="PTHR11986">
    <property type="entry name" value="AMINOTRANSFERASE CLASS III"/>
    <property type="match status" value="1"/>
</dbReference>
<comment type="pathway">
    <text evidence="3">Amino-acid degradation; 4-aminobutanoate degradation.</text>
</comment>
<dbReference type="PROSITE" id="PS00600">
    <property type="entry name" value="AA_TRANSFER_CLASS_3"/>
    <property type="match status" value="1"/>
</dbReference>
<dbReference type="RefSeq" id="WP_188387091.1">
    <property type="nucleotide sequence ID" value="NZ_BMFK01000001.1"/>
</dbReference>
<dbReference type="Gene3D" id="3.90.1150.10">
    <property type="entry name" value="Aspartate Aminotransferase, domain 1"/>
    <property type="match status" value="1"/>
</dbReference>
<protein>
    <recommendedName>
        <fullName evidence="12">(S)-3-amino-2-methylpropionate transaminase</fullName>
        <ecNumber evidence="6">2.6.1.19</ecNumber>
        <ecNumber evidence="5">2.6.1.22</ecNumber>
    </recommendedName>
    <alternativeName>
        <fullName evidence="13">GABA aminotransferase</fullName>
    </alternativeName>
    <alternativeName>
        <fullName evidence="11">Gamma-amino-N-butyrate transaminase</fullName>
    </alternativeName>
    <alternativeName>
        <fullName evidence="15">Glutamate:succinic semialdehyde transaminase</fullName>
    </alternativeName>
    <alternativeName>
        <fullName evidence="10">L-AIBAT</fullName>
    </alternativeName>
</protein>
<dbReference type="GO" id="GO:0034386">
    <property type="term" value="F:4-aminobutyrate:2-oxoglutarate transaminase activity"/>
    <property type="evidence" value="ECO:0007669"/>
    <property type="project" value="UniProtKB-EC"/>
</dbReference>
<evidence type="ECO:0000256" key="8">
    <source>
        <dbReference type="ARBA" id="ARBA00022679"/>
    </source>
</evidence>
<dbReference type="InterPro" id="IPR005814">
    <property type="entry name" value="Aminotrans_3"/>
</dbReference>
<comment type="similarity">
    <text evidence="4 16">Belongs to the class-III pyridoxal-phosphate-dependent aminotransferase family.</text>
</comment>
<comment type="caution">
    <text evidence="17">The sequence shown here is derived from an EMBL/GenBank/DDBJ whole genome shotgun (WGS) entry which is preliminary data.</text>
</comment>
<comment type="catalytic activity">
    <reaction evidence="14">
        <text>4-aminobutanoate + 2-oxoglutarate = succinate semialdehyde + L-glutamate</text>
        <dbReference type="Rhea" id="RHEA:23352"/>
        <dbReference type="ChEBI" id="CHEBI:16810"/>
        <dbReference type="ChEBI" id="CHEBI:29985"/>
        <dbReference type="ChEBI" id="CHEBI:57706"/>
        <dbReference type="ChEBI" id="CHEBI:59888"/>
        <dbReference type="EC" id="2.6.1.19"/>
    </reaction>
</comment>
<evidence type="ECO:0000256" key="1">
    <source>
        <dbReference type="ARBA" id="ARBA00001750"/>
    </source>
</evidence>
<evidence type="ECO:0000256" key="6">
    <source>
        <dbReference type="ARBA" id="ARBA00012912"/>
    </source>
</evidence>
<evidence type="ECO:0000256" key="11">
    <source>
        <dbReference type="ARBA" id="ARBA00030204"/>
    </source>
</evidence>
<evidence type="ECO:0000313" key="18">
    <source>
        <dbReference type="Proteomes" id="UP000605259"/>
    </source>
</evidence>
<dbReference type="GO" id="GO:0009448">
    <property type="term" value="P:gamma-aminobutyric acid metabolic process"/>
    <property type="evidence" value="ECO:0007669"/>
    <property type="project" value="InterPro"/>
</dbReference>
<dbReference type="EMBL" id="BMFK01000001">
    <property type="protein sequence ID" value="GGE59697.1"/>
    <property type="molecule type" value="Genomic_DNA"/>
</dbReference>
<keyword evidence="18" id="KW-1185">Reference proteome</keyword>
<dbReference type="NCBIfam" id="TIGR00700">
    <property type="entry name" value="GABAtrnsam"/>
    <property type="match status" value="1"/>
</dbReference>
<keyword evidence="8" id="KW-0808">Transferase</keyword>
<name>A0A917ENA4_9BACI</name>
<sequence>MQKSKKYIRVGNIPGEKSLHLLEERNKYVSKGVGNNTPIFVKRAHGALVEDVDGNMFLDFAGAIGSLNVGHTPESVVTAITEQAQAYIHPCFHVAMYEPYVQLAKVLVELTPGKMEKKAMLLNSGAEAVENAVKIARKYTGKHGIVSFSRGFHGRTLLAMSLTSKVKPYKYKMGPFAPAVYKAQYPYMIEKPESLTDEEYVEYCLHQFHQFFLTEVSPEEVAAVVMEPVQGEGGFIIPPKEFVQGVYEFCKKNDILFIADEIQTGFGRTGYLFASEHFEIEPDIMTLSKSLAAGFPISAVVARKEIMDAVTPGEAGGTYGGSPIGCAAALATIQKVIKDDLPMRAREIGKKIVMHFRHVQKNVNIIADVRGLGAMCAIEFRDPLTNQPLKEFVSTYTKACYEAGVIVLSAGIHSNVVRFLMPLVITDEELEEGLEVMTDVLKQLFHG</sequence>
<evidence type="ECO:0000256" key="13">
    <source>
        <dbReference type="ARBA" id="ARBA00031787"/>
    </source>
</evidence>
<evidence type="ECO:0000313" key="17">
    <source>
        <dbReference type="EMBL" id="GGE59697.1"/>
    </source>
</evidence>
<dbReference type="InterPro" id="IPR049704">
    <property type="entry name" value="Aminotrans_3_PPA_site"/>
</dbReference>
<dbReference type="Pfam" id="PF00202">
    <property type="entry name" value="Aminotran_3"/>
    <property type="match status" value="1"/>
</dbReference>
<dbReference type="InterPro" id="IPR050103">
    <property type="entry name" value="Class-III_PLP-dep_AT"/>
</dbReference>
<dbReference type="Gene3D" id="3.40.640.10">
    <property type="entry name" value="Type I PLP-dependent aspartate aminotransferase-like (Major domain)"/>
    <property type="match status" value="1"/>
</dbReference>
<evidence type="ECO:0000256" key="15">
    <source>
        <dbReference type="ARBA" id="ARBA00050054"/>
    </source>
</evidence>
<dbReference type="InterPro" id="IPR004632">
    <property type="entry name" value="4NH2But_aminotransferase_bac"/>
</dbReference>
<dbReference type="PANTHER" id="PTHR11986:SF79">
    <property type="entry name" value="ACETYLORNITHINE AMINOTRANSFERASE, MITOCHONDRIAL"/>
    <property type="match status" value="1"/>
</dbReference>
<dbReference type="InterPro" id="IPR015421">
    <property type="entry name" value="PyrdxlP-dep_Trfase_major"/>
</dbReference>
<dbReference type="GO" id="GO:0030170">
    <property type="term" value="F:pyridoxal phosphate binding"/>
    <property type="evidence" value="ECO:0007669"/>
    <property type="project" value="InterPro"/>
</dbReference>
<evidence type="ECO:0000256" key="4">
    <source>
        <dbReference type="ARBA" id="ARBA00008954"/>
    </source>
</evidence>
<dbReference type="PIRSF" id="PIRSF000521">
    <property type="entry name" value="Transaminase_4ab_Lys_Orn"/>
    <property type="match status" value="1"/>
</dbReference>
<evidence type="ECO:0000256" key="16">
    <source>
        <dbReference type="RuleBase" id="RU003560"/>
    </source>
</evidence>
<keyword evidence="9 16" id="KW-0663">Pyridoxal phosphate</keyword>
<comment type="cofactor">
    <cofactor evidence="2">
        <name>pyridoxal 5'-phosphate</name>
        <dbReference type="ChEBI" id="CHEBI:597326"/>
    </cofactor>
</comment>
<dbReference type="EC" id="2.6.1.19" evidence="6"/>
<evidence type="ECO:0000256" key="10">
    <source>
        <dbReference type="ARBA" id="ARBA00029760"/>
    </source>
</evidence>
<comment type="catalytic activity">
    <reaction evidence="1">
        <text>(S)-3-amino-2-methylpropanoate + 2-oxoglutarate = 2-methyl-3-oxopropanoate + L-glutamate</text>
        <dbReference type="Rhea" id="RHEA:13993"/>
        <dbReference type="ChEBI" id="CHEBI:16810"/>
        <dbReference type="ChEBI" id="CHEBI:29985"/>
        <dbReference type="ChEBI" id="CHEBI:57700"/>
        <dbReference type="ChEBI" id="CHEBI:58655"/>
        <dbReference type="EC" id="2.6.1.22"/>
    </reaction>
</comment>
<evidence type="ECO:0000256" key="14">
    <source>
        <dbReference type="ARBA" id="ARBA00048021"/>
    </source>
</evidence>
<evidence type="ECO:0000256" key="3">
    <source>
        <dbReference type="ARBA" id="ARBA00005176"/>
    </source>
</evidence>
<dbReference type="CDD" id="cd00610">
    <property type="entry name" value="OAT_like"/>
    <property type="match status" value="1"/>
</dbReference>
<dbReference type="GO" id="GO:0047298">
    <property type="term" value="F:(S)-3-amino-2-methylpropionate transaminase activity"/>
    <property type="evidence" value="ECO:0007669"/>
    <property type="project" value="UniProtKB-EC"/>
</dbReference>
<reference evidence="17" key="1">
    <citation type="journal article" date="2014" name="Int. J. Syst. Evol. Microbiol.">
        <title>Complete genome sequence of Corynebacterium casei LMG S-19264T (=DSM 44701T), isolated from a smear-ripened cheese.</title>
        <authorList>
            <consortium name="US DOE Joint Genome Institute (JGI-PGF)"/>
            <person name="Walter F."/>
            <person name="Albersmeier A."/>
            <person name="Kalinowski J."/>
            <person name="Ruckert C."/>
        </authorList>
    </citation>
    <scope>NUCLEOTIDE SEQUENCE</scope>
    <source>
        <strain evidence="17">CGMCC 1.12698</strain>
    </source>
</reference>
<dbReference type="FunFam" id="3.40.640.10:FF:000013">
    <property type="entry name" value="4-aminobutyrate aminotransferase"/>
    <property type="match status" value="1"/>
</dbReference>
<dbReference type="SUPFAM" id="SSF53383">
    <property type="entry name" value="PLP-dependent transferases"/>
    <property type="match status" value="1"/>
</dbReference>
<gene>
    <name evidence="17" type="primary">gabT</name>
    <name evidence="17" type="ORF">GCM10007140_07520</name>
</gene>
<evidence type="ECO:0000256" key="12">
    <source>
        <dbReference type="ARBA" id="ARBA00030857"/>
    </source>
</evidence>
<evidence type="ECO:0000256" key="7">
    <source>
        <dbReference type="ARBA" id="ARBA00022576"/>
    </source>
</evidence>
<dbReference type="GO" id="GO:0042802">
    <property type="term" value="F:identical protein binding"/>
    <property type="evidence" value="ECO:0007669"/>
    <property type="project" value="TreeGrafter"/>
</dbReference>
<evidence type="ECO:0000256" key="5">
    <source>
        <dbReference type="ARBA" id="ARBA00012876"/>
    </source>
</evidence>
<dbReference type="AlphaFoldDB" id="A0A917ENA4"/>
<keyword evidence="7" id="KW-0032">Aminotransferase</keyword>
<dbReference type="Proteomes" id="UP000605259">
    <property type="component" value="Unassembled WGS sequence"/>
</dbReference>
<proteinExistence type="inferred from homology"/>
<dbReference type="InterPro" id="IPR015424">
    <property type="entry name" value="PyrdxlP-dep_Trfase"/>
</dbReference>
<dbReference type="InterPro" id="IPR015422">
    <property type="entry name" value="PyrdxlP-dep_Trfase_small"/>
</dbReference>
<organism evidence="17 18">
    <name type="scientific">Priestia taiwanensis</name>
    <dbReference type="NCBI Taxonomy" id="1347902"/>
    <lineage>
        <taxon>Bacteria</taxon>
        <taxon>Bacillati</taxon>
        <taxon>Bacillota</taxon>
        <taxon>Bacilli</taxon>
        <taxon>Bacillales</taxon>
        <taxon>Bacillaceae</taxon>
        <taxon>Priestia</taxon>
    </lineage>
</organism>
<evidence type="ECO:0000256" key="2">
    <source>
        <dbReference type="ARBA" id="ARBA00001933"/>
    </source>
</evidence>
<accession>A0A917ENA4</accession>
<reference evidence="17" key="2">
    <citation type="submission" date="2020-09" db="EMBL/GenBank/DDBJ databases">
        <authorList>
            <person name="Sun Q."/>
            <person name="Zhou Y."/>
        </authorList>
    </citation>
    <scope>NUCLEOTIDE SEQUENCE</scope>
    <source>
        <strain evidence="17">CGMCC 1.12698</strain>
    </source>
</reference>
<evidence type="ECO:0000256" key="9">
    <source>
        <dbReference type="ARBA" id="ARBA00022898"/>
    </source>
</evidence>